<dbReference type="SUPFAM" id="SSF53474">
    <property type="entry name" value="alpha/beta-Hydrolases"/>
    <property type="match status" value="1"/>
</dbReference>
<dbReference type="Gene3D" id="3.40.50.1820">
    <property type="entry name" value="alpha/beta hydrolase"/>
    <property type="match status" value="1"/>
</dbReference>
<name>A0A9W6ZDB7_9STRA</name>
<dbReference type="Proteomes" id="UP001165082">
    <property type="component" value="Unassembled WGS sequence"/>
</dbReference>
<dbReference type="Pfam" id="PF03959">
    <property type="entry name" value="FSH1"/>
    <property type="match status" value="1"/>
</dbReference>
<sequence length="229" mass="24593">MQTSTIRAATTTSQQPLHIVFCHGLESGPNGYKVRMMREKGATVTAADMSMSLFNPLRSNSVVRKLLSPQVLFSWPSRWIQAALASSFWSCVEVQRGVIINRECKEDGKFDVLIGSSWGGAVACALLAEGTWSGPALLMCPALNKLGQRSGSGNISGAIVQGLNAMSESQKSRCLLIHGDADDTVPLEDSMKLAEETGIKLEVIEGGTHGMSALARDGRLLKFAERVVL</sequence>
<organism evidence="2 3">
    <name type="scientific">Triparma retinervis</name>
    <dbReference type="NCBI Taxonomy" id="2557542"/>
    <lineage>
        <taxon>Eukaryota</taxon>
        <taxon>Sar</taxon>
        <taxon>Stramenopiles</taxon>
        <taxon>Ochrophyta</taxon>
        <taxon>Bolidophyceae</taxon>
        <taxon>Parmales</taxon>
        <taxon>Triparmaceae</taxon>
        <taxon>Triparma</taxon>
    </lineage>
</organism>
<accession>A0A9W6ZDB7</accession>
<evidence type="ECO:0000313" key="3">
    <source>
        <dbReference type="Proteomes" id="UP001165082"/>
    </source>
</evidence>
<keyword evidence="3" id="KW-1185">Reference proteome</keyword>
<feature type="domain" description="Serine hydrolase" evidence="1">
    <location>
        <begin position="100"/>
        <end position="202"/>
    </location>
</feature>
<comment type="caution">
    <text evidence="2">The sequence shown here is derived from an EMBL/GenBank/DDBJ whole genome shotgun (WGS) entry which is preliminary data.</text>
</comment>
<dbReference type="AlphaFoldDB" id="A0A9W6ZDB7"/>
<dbReference type="EMBL" id="BRXZ01000660">
    <property type="protein sequence ID" value="GMH50111.1"/>
    <property type="molecule type" value="Genomic_DNA"/>
</dbReference>
<proteinExistence type="predicted"/>
<evidence type="ECO:0000313" key="2">
    <source>
        <dbReference type="EMBL" id="GMH50111.1"/>
    </source>
</evidence>
<protein>
    <recommendedName>
        <fullName evidence="1">Serine hydrolase domain-containing protein</fullName>
    </recommendedName>
</protein>
<dbReference type="OrthoDB" id="425723at2759"/>
<dbReference type="InterPro" id="IPR005645">
    <property type="entry name" value="FSH-like_dom"/>
</dbReference>
<gene>
    <name evidence="2" type="ORF">TrRE_jg5394</name>
</gene>
<dbReference type="InterPro" id="IPR029058">
    <property type="entry name" value="AB_hydrolase_fold"/>
</dbReference>
<reference evidence="2" key="1">
    <citation type="submission" date="2022-07" db="EMBL/GenBank/DDBJ databases">
        <title>Genome analysis of Parmales, a sister group of diatoms, reveals the evolutionary specialization of diatoms from phago-mixotrophs to photoautotrophs.</title>
        <authorList>
            <person name="Ban H."/>
            <person name="Sato S."/>
            <person name="Yoshikawa S."/>
            <person name="Kazumasa Y."/>
            <person name="Nakamura Y."/>
            <person name="Ichinomiya M."/>
            <person name="Saitoh K."/>
            <person name="Sato N."/>
            <person name="Blanc-Mathieu R."/>
            <person name="Endo H."/>
            <person name="Kuwata A."/>
            <person name="Ogata H."/>
        </authorList>
    </citation>
    <scope>NUCLEOTIDE SEQUENCE</scope>
</reference>
<evidence type="ECO:0000259" key="1">
    <source>
        <dbReference type="Pfam" id="PF03959"/>
    </source>
</evidence>